<feature type="region of interest" description="Disordered" evidence="1">
    <location>
        <begin position="460"/>
        <end position="480"/>
    </location>
</feature>
<comment type="caution">
    <text evidence="2">The sequence shown here is derived from an EMBL/GenBank/DDBJ whole genome shotgun (WGS) entry which is preliminary data.</text>
</comment>
<organism evidence="2 3">
    <name type="scientific">Pyxicephalus adspersus</name>
    <name type="common">African bullfrog</name>
    <dbReference type="NCBI Taxonomy" id="30357"/>
    <lineage>
        <taxon>Eukaryota</taxon>
        <taxon>Metazoa</taxon>
        <taxon>Chordata</taxon>
        <taxon>Craniata</taxon>
        <taxon>Vertebrata</taxon>
        <taxon>Euteleostomi</taxon>
        <taxon>Amphibia</taxon>
        <taxon>Batrachia</taxon>
        <taxon>Anura</taxon>
        <taxon>Neobatrachia</taxon>
        <taxon>Ranoidea</taxon>
        <taxon>Pyxicephalidae</taxon>
        <taxon>Pyxicephalinae</taxon>
        <taxon>Pyxicephalus</taxon>
    </lineage>
</organism>
<dbReference type="PANTHER" id="PTHR14944">
    <property type="entry name" value="RPA-RELATED PROTEIN RADX"/>
    <property type="match status" value="1"/>
</dbReference>
<evidence type="ECO:0000256" key="1">
    <source>
        <dbReference type="SAM" id="MobiDB-lite"/>
    </source>
</evidence>
<dbReference type="AlphaFoldDB" id="A0AAV3A091"/>
<dbReference type="EMBL" id="DYDO01000007">
    <property type="protein sequence ID" value="DBA20965.1"/>
    <property type="molecule type" value="Genomic_DNA"/>
</dbReference>
<evidence type="ECO:0000313" key="3">
    <source>
        <dbReference type="Proteomes" id="UP001181693"/>
    </source>
</evidence>
<reference evidence="2" key="1">
    <citation type="thesis" date="2020" institute="ProQuest LLC" country="789 East Eisenhower Parkway, Ann Arbor, MI, USA">
        <title>Comparative Genomics and Chromosome Evolution.</title>
        <authorList>
            <person name="Mudd A.B."/>
        </authorList>
    </citation>
    <scope>NUCLEOTIDE SEQUENCE</scope>
    <source>
        <strain evidence="2">1538</strain>
        <tissue evidence="2">Blood</tissue>
    </source>
</reference>
<accession>A0AAV3A091</accession>
<dbReference type="PANTHER" id="PTHR14944:SF2">
    <property type="entry name" value="RPA-RELATED PROTEIN RADX"/>
    <property type="match status" value="1"/>
</dbReference>
<sequence>MCPYSRQGALFQGKALFGPGFFKPAAIRHRPCTVGAAAAAGRLILCRREMQDQLAELDEGTPGPSCRPPPGLVSEQAPSSWLQHTRQCVEGSRSLRLVIPDPQPVCVLAVQRYLGEVGRCRYHYDITLYDGLVQDTWLLSPELAHLVHDNRLRSGSRAAIGQCSYRYAEKRLRTGAVCIEDMEVRGGTGEGTVPGGQIVPLYGGRKHYLPLWNNDDPYGDIWHRGTEQQGNVSDFIKWSKTHREADYRGIVTIGGYHPYPQTPTTFAKYCGDNKVEKMISTIDELQTLLGQLQYREHRRVAIQGIIAACRYVGNEELEALEVRSHEELVSFVSVAHHGNPELDTVDQSLSAAQSKCSTGVTTSQSIPEEAVPHSETSNVTVVTRRRKHAAEDDSLQPFSSCFSSTQTELRAASESSNVSMVKRIRIHAVEDLSVNISKSSHTVQYPTRDVNTSIHESLFSEADETTRSSVAENEESDGTLSPGRFWESALWPEVKHNLKSHLHYSTVFPESLLRKFDPKHKEFLLQQYNLHPAKLMKSLCTSDIISQDFSTGGPGHYEVTILGINHDLAIDVCLPVYKNFTLFGSNCLPAQMQCLSTDWNAESQERHWLSLKDELKEYARAQDRLHTICILDICHLGKGKVEIFLNRVYYPITEVLS</sequence>
<dbReference type="GO" id="GO:0003697">
    <property type="term" value="F:single-stranded DNA binding"/>
    <property type="evidence" value="ECO:0007669"/>
    <property type="project" value="InterPro"/>
</dbReference>
<dbReference type="Pfam" id="PF17659">
    <property type="entry name" value="RADX"/>
    <property type="match status" value="3"/>
</dbReference>
<dbReference type="Proteomes" id="UP001181693">
    <property type="component" value="Unassembled WGS sequence"/>
</dbReference>
<proteinExistence type="predicted"/>
<feature type="region of interest" description="Disordered" evidence="1">
    <location>
        <begin position="57"/>
        <end position="76"/>
    </location>
</feature>
<name>A0AAV3A091_PYXAD</name>
<gene>
    <name evidence="2" type="ORF">GDO54_017694</name>
</gene>
<keyword evidence="3" id="KW-1185">Reference proteome</keyword>
<evidence type="ECO:0000313" key="2">
    <source>
        <dbReference type="EMBL" id="DBA20965.1"/>
    </source>
</evidence>
<dbReference type="InterPro" id="IPR040893">
    <property type="entry name" value="RADX"/>
</dbReference>
<protein>
    <submittedName>
        <fullName evidence="2">Uncharacterized protein</fullName>
    </submittedName>
</protein>